<evidence type="ECO:0000259" key="3">
    <source>
        <dbReference type="Pfam" id="PF16537"/>
    </source>
</evidence>
<keyword evidence="5" id="KW-1185">Reference proteome</keyword>
<keyword evidence="2" id="KW-1133">Transmembrane helix</keyword>
<reference evidence="4 5" key="1">
    <citation type="submission" date="2022-01" db="EMBL/GenBank/DDBJ databases">
        <title>Desulfofustis limnae sp. nov., a novel mesophilic sulfate-reducing bacterium isolated from marsh soil.</title>
        <authorList>
            <person name="Watanabe M."/>
            <person name="Takahashi A."/>
            <person name="Kojima H."/>
            <person name="Fukui M."/>
        </authorList>
    </citation>
    <scope>NUCLEOTIDE SEQUENCE [LARGE SCALE GENOMIC DNA]</scope>
    <source>
        <strain evidence="4 5">PPLL</strain>
    </source>
</reference>
<dbReference type="EMBL" id="AP025516">
    <property type="protein sequence ID" value="BDD86481.1"/>
    <property type="molecule type" value="Genomic_DNA"/>
</dbReference>
<keyword evidence="2" id="KW-0812">Transmembrane</keyword>
<evidence type="ECO:0000256" key="1">
    <source>
        <dbReference type="SAM" id="MobiDB-lite"/>
    </source>
</evidence>
<accession>A0ABM7W6B7</accession>
<evidence type="ECO:0000256" key="2">
    <source>
        <dbReference type="SAM" id="Phobius"/>
    </source>
</evidence>
<feature type="domain" description="Type II secretion system protein GspB C-terminal" evidence="3">
    <location>
        <begin position="154"/>
        <end position="212"/>
    </location>
</feature>
<name>A0ABM7W6B7_9BACT</name>
<organism evidence="4 5">
    <name type="scientific">Desulfofustis limnaeus</name>
    <dbReference type="NCBI Taxonomy" id="2740163"/>
    <lineage>
        <taxon>Bacteria</taxon>
        <taxon>Pseudomonadati</taxon>
        <taxon>Thermodesulfobacteriota</taxon>
        <taxon>Desulfobulbia</taxon>
        <taxon>Desulfobulbales</taxon>
        <taxon>Desulfocapsaceae</taxon>
        <taxon>Desulfofustis</taxon>
    </lineage>
</organism>
<protein>
    <recommendedName>
        <fullName evidence="3">Type II secretion system protein GspB C-terminal domain-containing protein</fullName>
    </recommendedName>
</protein>
<dbReference type="RefSeq" id="WP_284153568.1">
    <property type="nucleotide sequence ID" value="NZ_AP025516.1"/>
</dbReference>
<dbReference type="Pfam" id="PF16537">
    <property type="entry name" value="T2SSB"/>
    <property type="match status" value="1"/>
</dbReference>
<evidence type="ECO:0000313" key="5">
    <source>
        <dbReference type="Proteomes" id="UP000830055"/>
    </source>
</evidence>
<evidence type="ECO:0000313" key="4">
    <source>
        <dbReference type="EMBL" id="BDD86481.1"/>
    </source>
</evidence>
<feature type="region of interest" description="Disordered" evidence="1">
    <location>
        <begin position="111"/>
        <end position="137"/>
    </location>
</feature>
<feature type="compositionally biased region" description="Low complexity" evidence="1">
    <location>
        <begin position="121"/>
        <end position="137"/>
    </location>
</feature>
<feature type="transmembrane region" description="Helical" evidence="2">
    <location>
        <begin position="42"/>
        <end position="62"/>
    </location>
</feature>
<dbReference type="Proteomes" id="UP000830055">
    <property type="component" value="Chromosome"/>
</dbReference>
<gene>
    <name evidence="4" type="ORF">DPPLL_08460</name>
</gene>
<keyword evidence="2" id="KW-0472">Membrane</keyword>
<proteinExistence type="predicted"/>
<dbReference type="InterPro" id="IPR032389">
    <property type="entry name" value="GspB_C"/>
</dbReference>
<sequence>MSYILDALKKSAEERRRAQAAASLPYGTPLPLESTGRKRRTGVLLVSLCLCLCGLAGAAWYWRYKTHSSADSVEKLSAPVDPATLQQAAPTSTADVEIPPAAATVANIPAPARTESPHPDPSQQQTPPSPVATSAPTVIPPLFDDLPADLKKAIPNVRFSGHVYSLKPDLRMIMADQAIVREQDLITADLRLTAITETGVLLNYRGTDFRIELLPPLN</sequence>